<dbReference type="SUPFAM" id="SSF51735">
    <property type="entry name" value="NAD(P)-binding Rossmann-fold domains"/>
    <property type="match status" value="1"/>
</dbReference>
<dbReference type="InterPro" id="IPR006140">
    <property type="entry name" value="D-isomer_DH_NAD-bd"/>
</dbReference>
<accession>A0ABV7HWW2</accession>
<evidence type="ECO:0000259" key="5">
    <source>
        <dbReference type="Pfam" id="PF00389"/>
    </source>
</evidence>
<dbReference type="InterPro" id="IPR036291">
    <property type="entry name" value="NAD(P)-bd_dom_sf"/>
</dbReference>
<evidence type="ECO:0000256" key="1">
    <source>
        <dbReference type="ARBA" id="ARBA00005854"/>
    </source>
</evidence>
<feature type="domain" description="D-isomer specific 2-hydroxyacid dehydrogenase NAD-binding" evidence="6">
    <location>
        <begin position="107"/>
        <end position="293"/>
    </location>
</feature>
<keyword evidence="2 4" id="KW-0560">Oxidoreductase</keyword>
<evidence type="ECO:0000256" key="3">
    <source>
        <dbReference type="ARBA" id="ARBA00023027"/>
    </source>
</evidence>
<dbReference type="Pfam" id="PF02826">
    <property type="entry name" value="2-Hacid_dh_C"/>
    <property type="match status" value="1"/>
</dbReference>
<dbReference type="InterPro" id="IPR006139">
    <property type="entry name" value="D-isomer_2_OHA_DH_cat_dom"/>
</dbReference>
<keyword evidence="8" id="KW-1185">Reference proteome</keyword>
<dbReference type="Gene3D" id="3.40.50.720">
    <property type="entry name" value="NAD(P)-binding Rossmann-like Domain"/>
    <property type="match status" value="2"/>
</dbReference>
<comment type="similarity">
    <text evidence="1 4">Belongs to the D-isomer specific 2-hydroxyacid dehydrogenase family.</text>
</comment>
<protein>
    <submittedName>
        <fullName evidence="7">2-hydroxyacid dehydrogenase</fullName>
        <ecNumber evidence="7">1.1.1.28</ecNumber>
    </submittedName>
</protein>
<dbReference type="GO" id="GO:0008720">
    <property type="term" value="F:D-lactate dehydrogenase (NAD+) activity"/>
    <property type="evidence" value="ECO:0007669"/>
    <property type="project" value="UniProtKB-EC"/>
</dbReference>
<evidence type="ECO:0000313" key="7">
    <source>
        <dbReference type="EMBL" id="MFC3155861.1"/>
    </source>
</evidence>
<dbReference type="PANTHER" id="PTHR43026">
    <property type="entry name" value="2-HYDROXYACID DEHYDROGENASE HOMOLOG 1-RELATED"/>
    <property type="match status" value="1"/>
</dbReference>
<evidence type="ECO:0000259" key="6">
    <source>
        <dbReference type="Pfam" id="PF02826"/>
    </source>
</evidence>
<dbReference type="Proteomes" id="UP001595548">
    <property type="component" value="Unassembled WGS sequence"/>
</dbReference>
<evidence type="ECO:0000313" key="8">
    <source>
        <dbReference type="Proteomes" id="UP001595548"/>
    </source>
</evidence>
<dbReference type="EMBL" id="JBHRTL010000007">
    <property type="protein sequence ID" value="MFC3155861.1"/>
    <property type="molecule type" value="Genomic_DNA"/>
</dbReference>
<dbReference type="RefSeq" id="WP_382416827.1">
    <property type="nucleotide sequence ID" value="NZ_AP031500.1"/>
</dbReference>
<evidence type="ECO:0000256" key="4">
    <source>
        <dbReference type="RuleBase" id="RU003719"/>
    </source>
</evidence>
<dbReference type="Pfam" id="PF00389">
    <property type="entry name" value="2-Hacid_dh"/>
    <property type="match status" value="1"/>
</dbReference>
<proteinExistence type="inferred from homology"/>
<organism evidence="7 8">
    <name type="scientific">Gilvimarinus japonicus</name>
    <dbReference type="NCBI Taxonomy" id="1796469"/>
    <lineage>
        <taxon>Bacteria</taxon>
        <taxon>Pseudomonadati</taxon>
        <taxon>Pseudomonadota</taxon>
        <taxon>Gammaproteobacteria</taxon>
        <taxon>Cellvibrionales</taxon>
        <taxon>Cellvibrionaceae</taxon>
        <taxon>Gilvimarinus</taxon>
    </lineage>
</organism>
<evidence type="ECO:0000256" key="2">
    <source>
        <dbReference type="ARBA" id="ARBA00023002"/>
    </source>
</evidence>
<sequence>MRVAVFNTKAYDRLYLEAASAHELTFIEAHLNVQTAPLAAGFAAVCCFVNDTLDEPVLRQLAEHGVQLIAMRCAGFNNIDLPACERLGLTVCRVPEYSPFAVAEHAVALVLDLNRHIHRAFNRVREQDYSLDGLLGFDLHGKTVGVVGSGKIGRAFARIMSGFGCQVIVSDPLVNDEMAGIARYVSAAELWADSDIISLHCPLLPATHHLINADTIAQMKPGVMLVNTSRGALIDTPAVITALKSGQIGYLGLDVYEEEGDLFFDDLSGTIIQDDVFARLTTFPNVLVTGHQAFFTREALAEIARVTLQNLTDYECGALPDASRVTGH</sequence>
<dbReference type="InterPro" id="IPR058205">
    <property type="entry name" value="D-LDH-like"/>
</dbReference>
<dbReference type="CDD" id="cd12183">
    <property type="entry name" value="LDH_like_2"/>
    <property type="match status" value="1"/>
</dbReference>
<feature type="domain" description="D-isomer specific 2-hydroxyacid dehydrogenase catalytic" evidence="5">
    <location>
        <begin position="3"/>
        <end position="317"/>
    </location>
</feature>
<name>A0ABV7HWW2_9GAMM</name>
<reference evidence="8" key="1">
    <citation type="journal article" date="2019" name="Int. J. Syst. Evol. Microbiol.">
        <title>The Global Catalogue of Microorganisms (GCM) 10K type strain sequencing project: providing services to taxonomists for standard genome sequencing and annotation.</title>
        <authorList>
            <consortium name="The Broad Institute Genomics Platform"/>
            <consortium name="The Broad Institute Genome Sequencing Center for Infectious Disease"/>
            <person name="Wu L."/>
            <person name="Ma J."/>
        </authorList>
    </citation>
    <scope>NUCLEOTIDE SEQUENCE [LARGE SCALE GENOMIC DNA]</scope>
    <source>
        <strain evidence="8">KCTC 52141</strain>
    </source>
</reference>
<keyword evidence="3" id="KW-0520">NAD</keyword>
<dbReference type="PANTHER" id="PTHR43026:SF1">
    <property type="entry name" value="2-HYDROXYACID DEHYDROGENASE HOMOLOG 1-RELATED"/>
    <property type="match status" value="1"/>
</dbReference>
<dbReference type="EC" id="1.1.1.28" evidence="7"/>
<comment type="caution">
    <text evidence="7">The sequence shown here is derived from an EMBL/GenBank/DDBJ whole genome shotgun (WGS) entry which is preliminary data.</text>
</comment>
<dbReference type="SUPFAM" id="SSF52283">
    <property type="entry name" value="Formate/glycerate dehydrogenase catalytic domain-like"/>
    <property type="match status" value="1"/>
</dbReference>
<gene>
    <name evidence="7" type="ORF">ACFOEB_11670</name>
</gene>
<dbReference type="PROSITE" id="PS00671">
    <property type="entry name" value="D_2_HYDROXYACID_DH_3"/>
    <property type="match status" value="1"/>
</dbReference>
<dbReference type="InterPro" id="IPR029753">
    <property type="entry name" value="D-isomer_DH_CS"/>
</dbReference>
<dbReference type="PROSITE" id="PS00670">
    <property type="entry name" value="D_2_HYDROXYACID_DH_2"/>
    <property type="match status" value="1"/>
</dbReference>